<gene>
    <name evidence="1" type="ORF">M413DRAFT_12537</name>
</gene>
<dbReference type="Proteomes" id="UP000053424">
    <property type="component" value="Unassembled WGS sequence"/>
</dbReference>
<dbReference type="EMBL" id="KN831788">
    <property type="protein sequence ID" value="KIM38929.1"/>
    <property type="molecule type" value="Genomic_DNA"/>
</dbReference>
<reference evidence="1 2" key="1">
    <citation type="submission" date="2014-04" db="EMBL/GenBank/DDBJ databases">
        <authorList>
            <consortium name="DOE Joint Genome Institute"/>
            <person name="Kuo A."/>
            <person name="Gay G."/>
            <person name="Dore J."/>
            <person name="Kohler A."/>
            <person name="Nagy L.G."/>
            <person name="Floudas D."/>
            <person name="Copeland A."/>
            <person name="Barry K.W."/>
            <person name="Cichocki N."/>
            <person name="Veneault-Fourrey C."/>
            <person name="LaButti K."/>
            <person name="Lindquist E.A."/>
            <person name="Lipzen A."/>
            <person name="Lundell T."/>
            <person name="Morin E."/>
            <person name="Murat C."/>
            <person name="Sun H."/>
            <person name="Tunlid A."/>
            <person name="Henrissat B."/>
            <person name="Grigoriev I.V."/>
            <person name="Hibbett D.S."/>
            <person name="Martin F."/>
            <person name="Nordberg H.P."/>
            <person name="Cantor M.N."/>
            <person name="Hua S.X."/>
        </authorList>
    </citation>
    <scope>NUCLEOTIDE SEQUENCE [LARGE SCALE GENOMIC DNA]</scope>
    <source>
        <strain evidence="2">h7</strain>
    </source>
</reference>
<sequence>MWADGFNPSLTYLQTLFSTLGSTVGAVEREKMMEIIMQGAGLLDCRRYGPRVEERDTGGERRGQVLGFQVDVSFVGSRCQTVAIPVPTPVSGWVDGLEDSSISTFSQGRRPQHGLAFRMALARSFKALAESAMSVSTHSMGVSGWFYLSFLEWMSGAWVDMDGRELPLPYWIWVQWSGRSQGSGWREVERPLCFYLFYGGDDYSKFSIVREGIGYIARGFNGWTFPLRDRQTKCISELEHQRRGNRRTGVRFDHALSVLCFIQTTIFTHRPRSSERLKLYRPALKTGGLRWAFILGASLKTSNSGWASLSFMKYSSSSTPGKITRETFISPDHVRIAATQGAMQLPAEAIEKIRETINAPGNLIIIPKKIHEEKLAVWEKVLGE</sequence>
<evidence type="ECO:0000313" key="2">
    <source>
        <dbReference type="Proteomes" id="UP000053424"/>
    </source>
</evidence>
<protein>
    <submittedName>
        <fullName evidence="1">Uncharacterized protein</fullName>
    </submittedName>
</protein>
<reference evidence="2" key="2">
    <citation type="submission" date="2015-01" db="EMBL/GenBank/DDBJ databases">
        <title>Evolutionary Origins and Diversification of the Mycorrhizal Mutualists.</title>
        <authorList>
            <consortium name="DOE Joint Genome Institute"/>
            <consortium name="Mycorrhizal Genomics Consortium"/>
            <person name="Kohler A."/>
            <person name="Kuo A."/>
            <person name="Nagy L.G."/>
            <person name="Floudas D."/>
            <person name="Copeland A."/>
            <person name="Barry K.W."/>
            <person name="Cichocki N."/>
            <person name="Veneault-Fourrey C."/>
            <person name="LaButti K."/>
            <person name="Lindquist E.A."/>
            <person name="Lipzen A."/>
            <person name="Lundell T."/>
            <person name="Morin E."/>
            <person name="Murat C."/>
            <person name="Riley R."/>
            <person name="Ohm R."/>
            <person name="Sun H."/>
            <person name="Tunlid A."/>
            <person name="Henrissat B."/>
            <person name="Grigoriev I.V."/>
            <person name="Hibbett D.S."/>
            <person name="Martin F."/>
        </authorList>
    </citation>
    <scope>NUCLEOTIDE SEQUENCE [LARGE SCALE GENOMIC DNA]</scope>
    <source>
        <strain evidence="2">h7</strain>
    </source>
</reference>
<dbReference type="HOGENOM" id="CLU_719724_0_0_1"/>
<evidence type="ECO:0000313" key="1">
    <source>
        <dbReference type="EMBL" id="KIM38929.1"/>
    </source>
</evidence>
<accession>A0A0C3C3T1</accession>
<name>A0A0C3C3T1_HEBCY</name>
<organism evidence="1 2">
    <name type="scientific">Hebeloma cylindrosporum</name>
    <dbReference type="NCBI Taxonomy" id="76867"/>
    <lineage>
        <taxon>Eukaryota</taxon>
        <taxon>Fungi</taxon>
        <taxon>Dikarya</taxon>
        <taxon>Basidiomycota</taxon>
        <taxon>Agaricomycotina</taxon>
        <taxon>Agaricomycetes</taxon>
        <taxon>Agaricomycetidae</taxon>
        <taxon>Agaricales</taxon>
        <taxon>Agaricineae</taxon>
        <taxon>Hymenogastraceae</taxon>
        <taxon>Hebeloma</taxon>
    </lineage>
</organism>
<dbReference type="AlphaFoldDB" id="A0A0C3C3T1"/>
<keyword evidence="2" id="KW-1185">Reference proteome</keyword>
<proteinExistence type="predicted"/>